<proteinExistence type="predicted"/>
<dbReference type="InterPro" id="IPR046037">
    <property type="entry name" value="DUF5995"/>
</dbReference>
<feature type="region of interest" description="Disordered" evidence="1">
    <location>
        <begin position="1"/>
        <end position="46"/>
    </location>
</feature>
<evidence type="ECO:0000313" key="2">
    <source>
        <dbReference type="EMBL" id="BBX02898.1"/>
    </source>
</evidence>
<evidence type="ECO:0000256" key="1">
    <source>
        <dbReference type="SAM" id="MobiDB-lite"/>
    </source>
</evidence>
<accession>A0AAD1M7C4</accession>
<dbReference type="KEGG" id="mmor:MMOR_38340"/>
<organism evidence="2 3">
    <name type="scientific">Mycolicibacterium moriokaense</name>
    <dbReference type="NCBI Taxonomy" id="39691"/>
    <lineage>
        <taxon>Bacteria</taxon>
        <taxon>Bacillati</taxon>
        <taxon>Actinomycetota</taxon>
        <taxon>Actinomycetes</taxon>
        <taxon>Mycobacteriales</taxon>
        <taxon>Mycobacteriaceae</taxon>
        <taxon>Mycolicibacterium</taxon>
    </lineage>
</organism>
<dbReference type="AlphaFoldDB" id="A0AAD1M7C4"/>
<evidence type="ECO:0000313" key="3">
    <source>
        <dbReference type="Proteomes" id="UP000466681"/>
    </source>
</evidence>
<protein>
    <submittedName>
        <fullName evidence="2">Uncharacterized protein</fullName>
    </submittedName>
</protein>
<name>A0AAD1M7C4_9MYCO</name>
<reference evidence="2 3" key="1">
    <citation type="journal article" date="2019" name="Emerg. Microbes Infect.">
        <title>Comprehensive subspecies identification of 175 nontuberculous mycobacteria species based on 7547 genomic profiles.</title>
        <authorList>
            <person name="Matsumoto Y."/>
            <person name="Kinjo T."/>
            <person name="Motooka D."/>
            <person name="Nabeya D."/>
            <person name="Jung N."/>
            <person name="Uechi K."/>
            <person name="Horii T."/>
            <person name="Iida T."/>
            <person name="Fujita J."/>
            <person name="Nakamura S."/>
        </authorList>
    </citation>
    <scope>NUCLEOTIDE SEQUENCE [LARGE SCALE GENOMIC DNA]</scope>
    <source>
        <strain evidence="2 3">JCM 6375</strain>
    </source>
</reference>
<dbReference type="RefSeq" id="WP_133056534.1">
    <property type="nucleotide sequence ID" value="NZ_AP022560.1"/>
</dbReference>
<dbReference type="EMBL" id="AP022560">
    <property type="protein sequence ID" value="BBX02898.1"/>
    <property type="molecule type" value="Genomic_DNA"/>
</dbReference>
<dbReference type="Proteomes" id="UP000466681">
    <property type="component" value="Chromosome"/>
</dbReference>
<gene>
    <name evidence="2" type="ORF">MMOR_38340</name>
</gene>
<dbReference type="Pfam" id="PF19458">
    <property type="entry name" value="DUF5995"/>
    <property type="match status" value="1"/>
</dbReference>
<sequence>MTLQQNVQKEADSGAHTAIPHGNEQHYSQISPRKRPTPGTSWTPLQPASDIDGVLRNLDQIIDWAIREQSTIGYFAVLYRRSTLAIRDALEAGKFKEPQLMERFDAVFAQRYFDALNAYFDPAESDGLTLPWEVVFVGHELGHSTMLQHMIAGLNAHIQFDLGLVVAQLAPTTMQTFEPDFKLINDLVIGEVRGMLKIVDRLSPSIRWIRLPLPAHGLIGRVFRKFRTSAWLFAISLAMHPQKVREQTVNQMSWAAALCAWYLHPPEYWRLTPTVIRLIAKYESRDTAGNLRALNQT</sequence>
<keyword evidence="3" id="KW-1185">Reference proteome</keyword>